<comment type="caution">
    <text evidence="4">The sequence shown here is derived from an EMBL/GenBank/DDBJ whole genome shotgun (WGS) entry which is preliminary data.</text>
</comment>
<dbReference type="EMBL" id="BGPR01005679">
    <property type="protein sequence ID" value="GBN12426.1"/>
    <property type="molecule type" value="Genomic_DNA"/>
</dbReference>
<keyword evidence="1" id="KW-0444">Lipid biosynthesis</keyword>
<keyword evidence="1" id="KW-0443">Lipid metabolism</keyword>
<dbReference type="SUPFAM" id="SSF56112">
    <property type="entry name" value="Protein kinase-like (PK-like)"/>
    <property type="match status" value="1"/>
</dbReference>
<reference evidence="4 5" key="1">
    <citation type="journal article" date="2019" name="Sci. Rep.">
        <title>Orb-weaving spider Araneus ventricosus genome elucidates the spidroin gene catalogue.</title>
        <authorList>
            <person name="Kono N."/>
            <person name="Nakamura H."/>
            <person name="Ohtoshi R."/>
            <person name="Moran D.A.P."/>
            <person name="Shinohara A."/>
            <person name="Yoshida Y."/>
            <person name="Fujiwara M."/>
            <person name="Mori M."/>
            <person name="Tomita M."/>
            <person name="Arakawa K."/>
        </authorList>
    </citation>
    <scope>NUCLEOTIDE SEQUENCE [LARGE SCALE GENOMIC DNA]</scope>
</reference>
<gene>
    <name evidence="4" type="primary">Chka</name>
    <name evidence="4" type="ORF">AVEN_68449_1</name>
</gene>
<accession>A0A4Y2LFP8</accession>
<dbReference type="GO" id="GO:0004305">
    <property type="term" value="F:ethanolamine kinase activity"/>
    <property type="evidence" value="ECO:0007669"/>
    <property type="project" value="TreeGrafter"/>
</dbReference>
<sequence>MWIIRSGDMRNVPVTKAVSICMRLPLNFQGAYSWPHVLSTLTRHVGGFDLANQFAEWCFDYGTDEYPYFVYNSEKFPSEEEQISYIRAYLDQLAREGAILSTSVEDEIEVILQDIELFTMAAHLFWSLFCWKMSFRSSLDFAYAEYARTRLNVFSDIKKKYLNRAMHNGDSASDH</sequence>
<evidence type="ECO:0000313" key="4">
    <source>
        <dbReference type="EMBL" id="GBN12426.1"/>
    </source>
</evidence>
<dbReference type="PANTHER" id="PTHR22603:SF93">
    <property type="entry name" value="RE24176P"/>
    <property type="match status" value="1"/>
</dbReference>
<evidence type="ECO:0000256" key="3">
    <source>
        <dbReference type="ARBA" id="ARBA00038211"/>
    </source>
</evidence>
<keyword evidence="2" id="KW-1208">Phospholipid metabolism</keyword>
<proteinExistence type="inferred from homology"/>
<dbReference type="Pfam" id="PF01633">
    <property type="entry name" value="Choline_kinase"/>
    <property type="match status" value="1"/>
</dbReference>
<keyword evidence="1" id="KW-0594">Phospholipid biosynthesis</keyword>
<dbReference type="GO" id="GO:0004103">
    <property type="term" value="F:choline kinase activity"/>
    <property type="evidence" value="ECO:0007669"/>
    <property type="project" value="TreeGrafter"/>
</dbReference>
<dbReference type="PANTHER" id="PTHR22603">
    <property type="entry name" value="CHOLINE/ETHANOALAMINE KINASE"/>
    <property type="match status" value="1"/>
</dbReference>
<protein>
    <submittedName>
        <fullName evidence="4">Choline kinase alpha</fullName>
    </submittedName>
</protein>
<dbReference type="AlphaFoldDB" id="A0A4Y2LFP8"/>
<keyword evidence="4" id="KW-0418">Kinase</keyword>
<keyword evidence="4" id="KW-0808">Transferase</keyword>
<dbReference type="InterPro" id="IPR011009">
    <property type="entry name" value="Kinase-like_dom_sf"/>
</dbReference>
<keyword evidence="5" id="KW-1185">Reference proteome</keyword>
<name>A0A4Y2LFP8_ARAVE</name>
<organism evidence="4 5">
    <name type="scientific">Araneus ventricosus</name>
    <name type="common">Orbweaver spider</name>
    <name type="synonym">Epeira ventricosa</name>
    <dbReference type="NCBI Taxonomy" id="182803"/>
    <lineage>
        <taxon>Eukaryota</taxon>
        <taxon>Metazoa</taxon>
        <taxon>Ecdysozoa</taxon>
        <taxon>Arthropoda</taxon>
        <taxon>Chelicerata</taxon>
        <taxon>Arachnida</taxon>
        <taxon>Araneae</taxon>
        <taxon>Araneomorphae</taxon>
        <taxon>Entelegynae</taxon>
        <taxon>Araneoidea</taxon>
        <taxon>Araneidae</taxon>
        <taxon>Araneus</taxon>
    </lineage>
</organism>
<dbReference type="Proteomes" id="UP000499080">
    <property type="component" value="Unassembled WGS sequence"/>
</dbReference>
<dbReference type="OrthoDB" id="10267235at2759"/>
<evidence type="ECO:0000256" key="2">
    <source>
        <dbReference type="ARBA" id="ARBA00023264"/>
    </source>
</evidence>
<evidence type="ECO:0000313" key="5">
    <source>
        <dbReference type="Proteomes" id="UP000499080"/>
    </source>
</evidence>
<dbReference type="GO" id="GO:0005737">
    <property type="term" value="C:cytoplasm"/>
    <property type="evidence" value="ECO:0007669"/>
    <property type="project" value="TreeGrafter"/>
</dbReference>
<dbReference type="Gene3D" id="3.90.1200.10">
    <property type="match status" value="1"/>
</dbReference>
<comment type="similarity">
    <text evidence="3">Belongs to the choline/ethanolamine kinase family.</text>
</comment>
<dbReference type="GO" id="GO:0006646">
    <property type="term" value="P:phosphatidylethanolamine biosynthetic process"/>
    <property type="evidence" value="ECO:0007669"/>
    <property type="project" value="TreeGrafter"/>
</dbReference>
<evidence type="ECO:0000256" key="1">
    <source>
        <dbReference type="ARBA" id="ARBA00023209"/>
    </source>
</evidence>